<accession>A0AAD9NMN9</accession>
<protein>
    <submittedName>
        <fullName evidence="4">Uncharacterized protein</fullName>
    </submittedName>
</protein>
<gene>
    <name evidence="4" type="ORF">NP493_695g01043</name>
</gene>
<dbReference type="SMART" id="SM00209">
    <property type="entry name" value="TSP1"/>
    <property type="match status" value="2"/>
</dbReference>
<keyword evidence="3" id="KW-0812">Transmembrane</keyword>
<dbReference type="Proteomes" id="UP001209878">
    <property type="component" value="Unassembled WGS sequence"/>
</dbReference>
<evidence type="ECO:0000256" key="3">
    <source>
        <dbReference type="SAM" id="Phobius"/>
    </source>
</evidence>
<dbReference type="PROSITE" id="PS50092">
    <property type="entry name" value="TSP1"/>
    <property type="match status" value="2"/>
</dbReference>
<evidence type="ECO:0000313" key="4">
    <source>
        <dbReference type="EMBL" id="KAK2175942.1"/>
    </source>
</evidence>
<reference evidence="4" key="1">
    <citation type="journal article" date="2023" name="Mol. Biol. Evol.">
        <title>Third-Generation Sequencing Reveals the Adaptive Role of the Epigenome in Three Deep-Sea Polychaetes.</title>
        <authorList>
            <person name="Perez M."/>
            <person name="Aroh O."/>
            <person name="Sun Y."/>
            <person name="Lan Y."/>
            <person name="Juniper S.K."/>
            <person name="Young C.R."/>
            <person name="Angers B."/>
            <person name="Qian P.Y."/>
        </authorList>
    </citation>
    <scope>NUCLEOTIDE SEQUENCE</scope>
    <source>
        <strain evidence="4">R07B-5</strain>
    </source>
</reference>
<evidence type="ECO:0000256" key="1">
    <source>
        <dbReference type="ARBA" id="ARBA00022737"/>
    </source>
</evidence>
<dbReference type="InterPro" id="IPR000884">
    <property type="entry name" value="TSP1_rpt"/>
</dbReference>
<dbReference type="PANTHER" id="PTHR22906">
    <property type="entry name" value="PROPERDIN"/>
    <property type="match status" value="1"/>
</dbReference>
<keyword evidence="3" id="KW-0472">Membrane</keyword>
<keyword evidence="5" id="KW-1185">Reference proteome</keyword>
<keyword evidence="1" id="KW-0677">Repeat</keyword>
<proteinExistence type="predicted"/>
<dbReference type="FunFam" id="2.20.100.10:FF:000001">
    <property type="entry name" value="semaphorin-5A isoform X1"/>
    <property type="match status" value="1"/>
</dbReference>
<comment type="caution">
    <text evidence="4">The sequence shown here is derived from an EMBL/GenBank/DDBJ whole genome shotgun (WGS) entry which is preliminary data.</text>
</comment>
<dbReference type="PRINTS" id="PR01705">
    <property type="entry name" value="TSP1REPEAT"/>
</dbReference>
<feature type="transmembrane region" description="Helical" evidence="3">
    <location>
        <begin position="171"/>
        <end position="197"/>
    </location>
</feature>
<keyword evidence="2" id="KW-1015">Disulfide bond</keyword>
<keyword evidence="3" id="KW-1133">Transmembrane helix</keyword>
<dbReference type="AlphaFoldDB" id="A0AAD9NMN9"/>
<sequence length="225" mass="24464">MVLVYDDRCIIYAIPSSIVTPSLRPFHVTTALVWDTWTPWTTCTKSCEAGRQMRIKLCSYGNDSECSAQLQTDVSLNIGYGVKWRDCNVQPCPQDGAWSAWGEWSECSATCGQGTQRRARSCVGRLHGGRKCSGGRRESVICEVASCPAVRPKPVVREEAFKKADSRASAIGVGVIGIVCIALAAAAIVALDVVNFVMRVARRKARRFVGTYKATTPASATPSRQ</sequence>
<dbReference type="InterPro" id="IPR052065">
    <property type="entry name" value="Compl_asym_regulator"/>
</dbReference>
<dbReference type="PANTHER" id="PTHR22906:SF21">
    <property type="entry name" value="SEMA DOMAIN-CONTAINING PROTEIN"/>
    <property type="match status" value="1"/>
</dbReference>
<dbReference type="InterPro" id="IPR036383">
    <property type="entry name" value="TSP1_rpt_sf"/>
</dbReference>
<organism evidence="4 5">
    <name type="scientific">Ridgeia piscesae</name>
    <name type="common">Tubeworm</name>
    <dbReference type="NCBI Taxonomy" id="27915"/>
    <lineage>
        <taxon>Eukaryota</taxon>
        <taxon>Metazoa</taxon>
        <taxon>Spiralia</taxon>
        <taxon>Lophotrochozoa</taxon>
        <taxon>Annelida</taxon>
        <taxon>Polychaeta</taxon>
        <taxon>Sedentaria</taxon>
        <taxon>Canalipalpata</taxon>
        <taxon>Sabellida</taxon>
        <taxon>Siboglinidae</taxon>
        <taxon>Ridgeia</taxon>
    </lineage>
</organism>
<dbReference type="Gene3D" id="2.20.100.10">
    <property type="entry name" value="Thrombospondin type-1 (TSP1) repeat"/>
    <property type="match status" value="2"/>
</dbReference>
<evidence type="ECO:0000313" key="5">
    <source>
        <dbReference type="Proteomes" id="UP001209878"/>
    </source>
</evidence>
<dbReference type="SUPFAM" id="SSF82895">
    <property type="entry name" value="TSP-1 type 1 repeat"/>
    <property type="match status" value="2"/>
</dbReference>
<evidence type="ECO:0000256" key="2">
    <source>
        <dbReference type="ARBA" id="ARBA00023157"/>
    </source>
</evidence>
<dbReference type="EMBL" id="JAODUO010000695">
    <property type="protein sequence ID" value="KAK2175942.1"/>
    <property type="molecule type" value="Genomic_DNA"/>
</dbReference>
<dbReference type="Pfam" id="PF00090">
    <property type="entry name" value="TSP_1"/>
    <property type="match status" value="2"/>
</dbReference>
<name>A0AAD9NMN9_RIDPI</name>